<dbReference type="EMBL" id="SACN01000003">
    <property type="protein sequence ID" value="RVT90355.1"/>
    <property type="molecule type" value="Genomic_DNA"/>
</dbReference>
<accession>A0A437LYB5</accession>
<evidence type="ECO:0000256" key="1">
    <source>
        <dbReference type="SAM" id="MobiDB-lite"/>
    </source>
</evidence>
<feature type="compositionally biased region" description="Polar residues" evidence="1">
    <location>
        <begin position="1"/>
        <end position="12"/>
    </location>
</feature>
<dbReference type="RefSeq" id="WP_164857348.1">
    <property type="nucleotide sequence ID" value="NZ_SACN01000003.1"/>
</dbReference>
<protein>
    <recommendedName>
        <fullName evidence="4">DUF883 family protein</fullName>
    </recommendedName>
</protein>
<name>A0A437LYB5_9SPHN</name>
<gene>
    <name evidence="2" type="ORF">EOD43_18995</name>
</gene>
<keyword evidence="3" id="KW-1185">Reference proteome</keyword>
<proteinExistence type="predicted"/>
<evidence type="ECO:0000313" key="3">
    <source>
        <dbReference type="Proteomes" id="UP000282971"/>
    </source>
</evidence>
<comment type="caution">
    <text evidence="2">The sequence shown here is derived from an EMBL/GenBank/DDBJ whole genome shotgun (WGS) entry which is preliminary data.</text>
</comment>
<dbReference type="Proteomes" id="UP000282971">
    <property type="component" value="Unassembled WGS sequence"/>
</dbReference>
<evidence type="ECO:0000313" key="2">
    <source>
        <dbReference type="EMBL" id="RVT90355.1"/>
    </source>
</evidence>
<dbReference type="AlphaFoldDB" id="A0A437LYB5"/>
<reference evidence="2 3" key="1">
    <citation type="submission" date="2019-01" db="EMBL/GenBank/DDBJ databases">
        <authorList>
            <person name="Chen W.-M."/>
        </authorList>
    </citation>
    <scope>NUCLEOTIDE SEQUENCE [LARGE SCALE GENOMIC DNA]</scope>
    <source>
        <strain evidence="2 3">CCP-7</strain>
    </source>
</reference>
<organism evidence="2 3">
    <name type="scientific">Sphingomonas crocodyli</name>
    <dbReference type="NCBI Taxonomy" id="1979270"/>
    <lineage>
        <taxon>Bacteria</taxon>
        <taxon>Pseudomonadati</taxon>
        <taxon>Pseudomonadota</taxon>
        <taxon>Alphaproteobacteria</taxon>
        <taxon>Sphingomonadales</taxon>
        <taxon>Sphingomonadaceae</taxon>
        <taxon>Sphingomonas</taxon>
    </lineage>
</organism>
<sequence length="152" mass="16430">MQTSSEQGSEDSVSARPRPSAANGSSQSRPQSLSASVTGLLFAAADHYITMRKDRLIDAVVDIAAEVRRSGRRFEGRQDWIADGIDRGVSRIRDAAENLRAADSYDLFEGGLAFARRRPRATLVMAVLAGAAGARLLKHRLRESASRVAPAH</sequence>
<evidence type="ECO:0008006" key="4">
    <source>
        <dbReference type="Google" id="ProtNLM"/>
    </source>
</evidence>
<feature type="region of interest" description="Disordered" evidence="1">
    <location>
        <begin position="1"/>
        <end position="31"/>
    </location>
</feature>